<dbReference type="InterPro" id="IPR036890">
    <property type="entry name" value="HATPase_C_sf"/>
</dbReference>
<keyword evidence="8" id="KW-0902">Two-component regulatory system</keyword>
<keyword evidence="6 11" id="KW-0418">Kinase</keyword>
<evidence type="ECO:0000256" key="8">
    <source>
        <dbReference type="ARBA" id="ARBA00023012"/>
    </source>
</evidence>
<name>A0ABW3DCE5_9BACL</name>
<dbReference type="Pfam" id="PF00512">
    <property type="entry name" value="HisKA"/>
    <property type="match status" value="1"/>
</dbReference>
<evidence type="ECO:0000256" key="6">
    <source>
        <dbReference type="ARBA" id="ARBA00022777"/>
    </source>
</evidence>
<sequence>MPLRRTSRNDNTIPQSGSLLTAMTLAAFCALSLYAVTAWIQIKTEDPYKRQQTVQTSTYLSSLYELFGDWDQVIAKLETARQEELPTPLNDIGGHLHIWSAENELVWPADSLNSDPIGSERQILLLDREVIGYYQLSFPAGIAGSPQLVYFSVIFGLLIFVVSYLMLRKKDEAQAQLLHRLSDQLTPLAQTHPEHVTSQTRNSGKITMQMIDAEIAKISQRLYRLETIRKSMVADIAHELRTPLSVMRTQLDHSLTQQIPLDMTQAALLQDEIYRMSKLLSDLQQLALAESGHLPLYPTWFSLRNIIHELIELFAIDAEETGGIKIGLQGEGSFRIYADETRFRQILINLIGNALRYARSSVLIRVSFDASMCTIAVTDDGMGMEEEELPHVFERFYRGTMKRREASNGSSTGLGLGLPIVKQLVELHKGTITVTSKWNIGTTFRIQIPIFHDPEA</sequence>
<evidence type="ECO:0000256" key="9">
    <source>
        <dbReference type="SAM" id="Phobius"/>
    </source>
</evidence>
<dbReference type="Proteomes" id="UP001597120">
    <property type="component" value="Unassembled WGS sequence"/>
</dbReference>
<dbReference type="InterPro" id="IPR004358">
    <property type="entry name" value="Sig_transdc_His_kin-like_C"/>
</dbReference>
<evidence type="ECO:0000256" key="3">
    <source>
        <dbReference type="ARBA" id="ARBA00022553"/>
    </source>
</evidence>
<dbReference type="SUPFAM" id="SSF47384">
    <property type="entry name" value="Homodimeric domain of signal transducing histidine kinase"/>
    <property type="match status" value="1"/>
</dbReference>
<keyword evidence="12" id="KW-1185">Reference proteome</keyword>
<dbReference type="InterPro" id="IPR005467">
    <property type="entry name" value="His_kinase_dom"/>
</dbReference>
<dbReference type="SMART" id="SM00388">
    <property type="entry name" value="HisKA"/>
    <property type="match status" value="1"/>
</dbReference>
<dbReference type="SMART" id="SM00387">
    <property type="entry name" value="HATPase_c"/>
    <property type="match status" value="1"/>
</dbReference>
<evidence type="ECO:0000256" key="5">
    <source>
        <dbReference type="ARBA" id="ARBA00022741"/>
    </source>
</evidence>
<dbReference type="PANTHER" id="PTHR43047:SF72">
    <property type="entry name" value="OSMOSENSING HISTIDINE PROTEIN KINASE SLN1"/>
    <property type="match status" value="1"/>
</dbReference>
<evidence type="ECO:0000256" key="2">
    <source>
        <dbReference type="ARBA" id="ARBA00012438"/>
    </source>
</evidence>
<evidence type="ECO:0000259" key="10">
    <source>
        <dbReference type="PROSITE" id="PS50109"/>
    </source>
</evidence>
<dbReference type="CDD" id="cd00075">
    <property type="entry name" value="HATPase"/>
    <property type="match status" value="1"/>
</dbReference>
<protein>
    <recommendedName>
        <fullName evidence="2">histidine kinase</fullName>
        <ecNumber evidence="2">2.7.13.3</ecNumber>
    </recommendedName>
</protein>
<evidence type="ECO:0000256" key="1">
    <source>
        <dbReference type="ARBA" id="ARBA00000085"/>
    </source>
</evidence>
<dbReference type="GO" id="GO:0016301">
    <property type="term" value="F:kinase activity"/>
    <property type="evidence" value="ECO:0007669"/>
    <property type="project" value="UniProtKB-KW"/>
</dbReference>
<keyword evidence="9" id="KW-0472">Membrane</keyword>
<dbReference type="Pfam" id="PF02518">
    <property type="entry name" value="HATPase_c"/>
    <property type="match status" value="1"/>
</dbReference>
<dbReference type="InterPro" id="IPR036097">
    <property type="entry name" value="HisK_dim/P_sf"/>
</dbReference>
<comment type="catalytic activity">
    <reaction evidence="1">
        <text>ATP + protein L-histidine = ADP + protein N-phospho-L-histidine.</text>
        <dbReference type="EC" id="2.7.13.3"/>
    </reaction>
</comment>
<dbReference type="SUPFAM" id="SSF55874">
    <property type="entry name" value="ATPase domain of HSP90 chaperone/DNA topoisomerase II/histidine kinase"/>
    <property type="match status" value="1"/>
</dbReference>
<organism evidence="11 12">
    <name type="scientific">Paenibacillus residui</name>
    <dbReference type="NCBI Taxonomy" id="629724"/>
    <lineage>
        <taxon>Bacteria</taxon>
        <taxon>Bacillati</taxon>
        <taxon>Bacillota</taxon>
        <taxon>Bacilli</taxon>
        <taxon>Bacillales</taxon>
        <taxon>Paenibacillaceae</taxon>
        <taxon>Paenibacillus</taxon>
    </lineage>
</organism>
<dbReference type="InterPro" id="IPR003661">
    <property type="entry name" value="HisK_dim/P_dom"/>
</dbReference>
<keyword evidence="4" id="KW-0808">Transferase</keyword>
<dbReference type="PRINTS" id="PR00344">
    <property type="entry name" value="BCTRLSENSOR"/>
</dbReference>
<reference evidence="12" key="1">
    <citation type="journal article" date="2019" name="Int. J. Syst. Evol. Microbiol.">
        <title>The Global Catalogue of Microorganisms (GCM) 10K type strain sequencing project: providing services to taxonomists for standard genome sequencing and annotation.</title>
        <authorList>
            <consortium name="The Broad Institute Genomics Platform"/>
            <consortium name="The Broad Institute Genome Sequencing Center for Infectious Disease"/>
            <person name="Wu L."/>
            <person name="Ma J."/>
        </authorList>
    </citation>
    <scope>NUCLEOTIDE SEQUENCE [LARGE SCALE GENOMIC DNA]</scope>
    <source>
        <strain evidence="12">CCUG 57263</strain>
    </source>
</reference>
<comment type="caution">
    <text evidence="11">The sequence shown here is derived from an EMBL/GenBank/DDBJ whole genome shotgun (WGS) entry which is preliminary data.</text>
</comment>
<dbReference type="PANTHER" id="PTHR43047">
    <property type="entry name" value="TWO-COMPONENT HISTIDINE PROTEIN KINASE"/>
    <property type="match status" value="1"/>
</dbReference>
<dbReference type="EMBL" id="JBHTIU010000074">
    <property type="protein sequence ID" value="MFD0871182.1"/>
    <property type="molecule type" value="Genomic_DNA"/>
</dbReference>
<evidence type="ECO:0000256" key="7">
    <source>
        <dbReference type="ARBA" id="ARBA00022840"/>
    </source>
</evidence>
<keyword evidence="9" id="KW-1133">Transmembrane helix</keyword>
<proteinExistence type="predicted"/>
<dbReference type="Gene3D" id="3.30.565.10">
    <property type="entry name" value="Histidine kinase-like ATPase, C-terminal domain"/>
    <property type="match status" value="1"/>
</dbReference>
<keyword evidence="7" id="KW-0067">ATP-binding</keyword>
<feature type="transmembrane region" description="Helical" evidence="9">
    <location>
        <begin position="148"/>
        <end position="167"/>
    </location>
</feature>
<dbReference type="RefSeq" id="WP_379290187.1">
    <property type="nucleotide sequence ID" value="NZ_JBHTIU010000074.1"/>
</dbReference>
<evidence type="ECO:0000313" key="12">
    <source>
        <dbReference type="Proteomes" id="UP001597120"/>
    </source>
</evidence>
<dbReference type="PROSITE" id="PS50109">
    <property type="entry name" value="HIS_KIN"/>
    <property type="match status" value="1"/>
</dbReference>
<dbReference type="CDD" id="cd00082">
    <property type="entry name" value="HisKA"/>
    <property type="match status" value="1"/>
</dbReference>
<keyword evidence="9" id="KW-0812">Transmembrane</keyword>
<feature type="transmembrane region" description="Helical" evidence="9">
    <location>
        <begin position="20"/>
        <end position="42"/>
    </location>
</feature>
<gene>
    <name evidence="11" type="ORF">ACFQ03_18735</name>
</gene>
<dbReference type="EC" id="2.7.13.3" evidence="2"/>
<dbReference type="InterPro" id="IPR003594">
    <property type="entry name" value="HATPase_dom"/>
</dbReference>
<evidence type="ECO:0000256" key="4">
    <source>
        <dbReference type="ARBA" id="ARBA00022679"/>
    </source>
</evidence>
<feature type="domain" description="Histidine kinase" evidence="10">
    <location>
        <begin position="235"/>
        <end position="452"/>
    </location>
</feature>
<keyword evidence="5" id="KW-0547">Nucleotide-binding</keyword>
<evidence type="ECO:0000313" key="11">
    <source>
        <dbReference type="EMBL" id="MFD0871182.1"/>
    </source>
</evidence>
<keyword evidence="3" id="KW-0597">Phosphoprotein</keyword>
<dbReference type="Gene3D" id="1.10.287.130">
    <property type="match status" value="1"/>
</dbReference>
<accession>A0ABW3DCE5</accession>